<feature type="compositionally biased region" description="Low complexity" evidence="1">
    <location>
        <begin position="143"/>
        <end position="157"/>
    </location>
</feature>
<dbReference type="EMBL" id="JAWWNJ010000175">
    <property type="protein sequence ID" value="KAK6975091.1"/>
    <property type="molecule type" value="Genomic_DNA"/>
</dbReference>
<gene>
    <name evidence="2" type="ORF">R3P38DRAFT_3238257</name>
</gene>
<evidence type="ECO:0000313" key="2">
    <source>
        <dbReference type="EMBL" id="KAK6975091.1"/>
    </source>
</evidence>
<comment type="caution">
    <text evidence="2">The sequence shown here is derived from an EMBL/GenBank/DDBJ whole genome shotgun (WGS) entry which is preliminary data.</text>
</comment>
<accession>A0AAV9ZA71</accession>
<dbReference type="AlphaFoldDB" id="A0AAV9ZA71"/>
<evidence type="ECO:0000313" key="3">
    <source>
        <dbReference type="Proteomes" id="UP001362999"/>
    </source>
</evidence>
<feature type="region of interest" description="Disordered" evidence="1">
    <location>
        <begin position="132"/>
        <end position="165"/>
    </location>
</feature>
<keyword evidence="3" id="KW-1185">Reference proteome</keyword>
<sequence>MADDLHFRYTSLSPSDFFPPPPPPSPACIRSVHNDFALEDNEPHSFFSSMAEVRRIPFSFAVLTSSTLLVLRCNGPRDFGEIELEDGVRAYKFTLRCPFLLSSTLSLPALSDMLVEDVDGNCVHPNELQLSFDGHAPERSPVGSELTTRSSTSSLFGSEDDTRERETLDEVLATDNLELGHVEEQEQVHSSNERDFMSDIVLDGDFEANTQVEGGGGTAVSVTSDSLDRPVVYYGE</sequence>
<dbReference type="Proteomes" id="UP001362999">
    <property type="component" value="Unassembled WGS sequence"/>
</dbReference>
<reference evidence="2 3" key="1">
    <citation type="journal article" date="2024" name="J Genomics">
        <title>Draft genome sequencing and assembly of Favolaschia claudopus CIRM-BRFM 2984 isolated from oak limbs.</title>
        <authorList>
            <person name="Navarro D."/>
            <person name="Drula E."/>
            <person name="Chaduli D."/>
            <person name="Cazenave R."/>
            <person name="Ahrendt S."/>
            <person name="Wang J."/>
            <person name="Lipzen A."/>
            <person name="Daum C."/>
            <person name="Barry K."/>
            <person name="Grigoriev I.V."/>
            <person name="Favel A."/>
            <person name="Rosso M.N."/>
            <person name="Martin F."/>
        </authorList>
    </citation>
    <scope>NUCLEOTIDE SEQUENCE [LARGE SCALE GENOMIC DNA]</scope>
    <source>
        <strain evidence="2 3">CIRM-BRFM 2984</strain>
    </source>
</reference>
<organism evidence="2 3">
    <name type="scientific">Favolaschia claudopus</name>
    <dbReference type="NCBI Taxonomy" id="2862362"/>
    <lineage>
        <taxon>Eukaryota</taxon>
        <taxon>Fungi</taxon>
        <taxon>Dikarya</taxon>
        <taxon>Basidiomycota</taxon>
        <taxon>Agaricomycotina</taxon>
        <taxon>Agaricomycetes</taxon>
        <taxon>Agaricomycetidae</taxon>
        <taxon>Agaricales</taxon>
        <taxon>Marasmiineae</taxon>
        <taxon>Mycenaceae</taxon>
        <taxon>Favolaschia</taxon>
    </lineage>
</organism>
<evidence type="ECO:0000256" key="1">
    <source>
        <dbReference type="SAM" id="MobiDB-lite"/>
    </source>
</evidence>
<protein>
    <submittedName>
        <fullName evidence="2">Uncharacterized protein</fullName>
    </submittedName>
</protein>
<name>A0AAV9ZA71_9AGAR</name>
<proteinExistence type="predicted"/>